<protein>
    <submittedName>
        <fullName evidence="3">Uncharacterized protein</fullName>
    </submittedName>
</protein>
<dbReference type="Proteomes" id="UP000039046">
    <property type="component" value="Unassembled WGS sequence"/>
</dbReference>
<feature type="signal peptide" evidence="2">
    <location>
        <begin position="1"/>
        <end position="20"/>
    </location>
</feature>
<keyword evidence="4" id="KW-1185">Reference proteome</keyword>
<feature type="compositionally biased region" description="Basic and acidic residues" evidence="1">
    <location>
        <begin position="55"/>
        <end position="70"/>
    </location>
</feature>
<proteinExistence type="predicted"/>
<evidence type="ECO:0000313" key="3">
    <source>
        <dbReference type="EMBL" id="CEJ92247.1"/>
    </source>
</evidence>
<evidence type="ECO:0000256" key="1">
    <source>
        <dbReference type="SAM" id="MobiDB-lite"/>
    </source>
</evidence>
<feature type="compositionally biased region" description="Polar residues" evidence="1">
    <location>
        <begin position="88"/>
        <end position="99"/>
    </location>
</feature>
<accession>A0A0A1TNT2</accession>
<name>A0A0A1TNT2_9HYPO</name>
<dbReference type="AlphaFoldDB" id="A0A0A1TNT2"/>
<dbReference type="EMBL" id="CDHN01000004">
    <property type="protein sequence ID" value="CEJ92247.1"/>
    <property type="molecule type" value="Genomic_DNA"/>
</dbReference>
<reference evidence="3 4" key="1">
    <citation type="journal article" date="2015" name="Genome Announc.">
        <title>Draft Genome Sequence and Gene Annotation of the Entomopathogenic Fungus Verticillium hemipterigenum.</title>
        <authorList>
            <person name="Horn F."/>
            <person name="Habel A."/>
            <person name="Scharf D.H."/>
            <person name="Dworschak J."/>
            <person name="Brakhage A.A."/>
            <person name="Guthke R."/>
            <person name="Hertweck C."/>
            <person name="Linde J."/>
        </authorList>
    </citation>
    <scope>NUCLEOTIDE SEQUENCE [LARGE SCALE GENOMIC DNA]</scope>
</reference>
<sequence length="175" mass="18597">MQASLFLSFAITAIIGVGYTAPVPAATTTTISSSSSSVATSAATSVAAKPVIIIGHDDVDKNNDNNNKDKDEDEEDEEDEDEEEGEDSTSAGALSTPSKINPDEAAGHQFADTYFDRPSATWCFMRNDRLYCPAGNGDGCEWRLVTPGNSYTVLRCPYSGCRDAWDGAGSNVGCY</sequence>
<feature type="compositionally biased region" description="Acidic residues" evidence="1">
    <location>
        <begin position="71"/>
        <end position="87"/>
    </location>
</feature>
<dbReference type="HOGENOM" id="CLU_1533649_0_0_1"/>
<keyword evidence="2" id="KW-0732">Signal</keyword>
<feature type="region of interest" description="Disordered" evidence="1">
    <location>
        <begin position="55"/>
        <end position="103"/>
    </location>
</feature>
<organism evidence="3 4">
    <name type="scientific">[Torrubiella] hemipterigena</name>
    <dbReference type="NCBI Taxonomy" id="1531966"/>
    <lineage>
        <taxon>Eukaryota</taxon>
        <taxon>Fungi</taxon>
        <taxon>Dikarya</taxon>
        <taxon>Ascomycota</taxon>
        <taxon>Pezizomycotina</taxon>
        <taxon>Sordariomycetes</taxon>
        <taxon>Hypocreomycetidae</taxon>
        <taxon>Hypocreales</taxon>
        <taxon>Clavicipitaceae</taxon>
        <taxon>Clavicipitaceae incertae sedis</taxon>
        <taxon>'Torrubiella' clade</taxon>
    </lineage>
</organism>
<evidence type="ECO:0000313" key="4">
    <source>
        <dbReference type="Proteomes" id="UP000039046"/>
    </source>
</evidence>
<gene>
    <name evidence="3" type="ORF">VHEMI07908</name>
</gene>
<feature type="chain" id="PRO_5001979980" evidence="2">
    <location>
        <begin position="21"/>
        <end position="175"/>
    </location>
</feature>
<evidence type="ECO:0000256" key="2">
    <source>
        <dbReference type="SAM" id="SignalP"/>
    </source>
</evidence>